<gene>
    <name evidence="2" type="ORF">KIN20_029457</name>
</gene>
<evidence type="ECO:0000256" key="1">
    <source>
        <dbReference type="SAM" id="MobiDB-lite"/>
    </source>
</evidence>
<comment type="caution">
    <text evidence="2">The sequence shown here is derived from an EMBL/GenBank/DDBJ whole genome shotgun (WGS) entry which is preliminary data.</text>
</comment>
<dbReference type="Proteomes" id="UP001196413">
    <property type="component" value="Unassembled WGS sequence"/>
</dbReference>
<evidence type="ECO:0000313" key="2">
    <source>
        <dbReference type="EMBL" id="KAJ1368343.1"/>
    </source>
</evidence>
<dbReference type="AlphaFoldDB" id="A0AAD5R2T1"/>
<proteinExistence type="predicted"/>
<name>A0AAD5R2T1_PARTN</name>
<feature type="compositionally biased region" description="Basic and acidic residues" evidence="1">
    <location>
        <begin position="91"/>
        <end position="102"/>
    </location>
</feature>
<organism evidence="2 3">
    <name type="scientific">Parelaphostrongylus tenuis</name>
    <name type="common">Meningeal worm</name>
    <dbReference type="NCBI Taxonomy" id="148309"/>
    <lineage>
        <taxon>Eukaryota</taxon>
        <taxon>Metazoa</taxon>
        <taxon>Ecdysozoa</taxon>
        <taxon>Nematoda</taxon>
        <taxon>Chromadorea</taxon>
        <taxon>Rhabditida</taxon>
        <taxon>Rhabditina</taxon>
        <taxon>Rhabditomorpha</taxon>
        <taxon>Strongyloidea</taxon>
        <taxon>Metastrongylidae</taxon>
        <taxon>Parelaphostrongylus</taxon>
    </lineage>
</organism>
<accession>A0AAD5R2T1</accession>
<feature type="region of interest" description="Disordered" evidence="1">
    <location>
        <begin position="89"/>
        <end position="116"/>
    </location>
</feature>
<feature type="compositionally biased region" description="Basic residues" evidence="1">
    <location>
        <begin position="107"/>
        <end position="116"/>
    </location>
</feature>
<protein>
    <submittedName>
        <fullName evidence="2">Uncharacterized protein</fullName>
    </submittedName>
</protein>
<evidence type="ECO:0000313" key="3">
    <source>
        <dbReference type="Proteomes" id="UP001196413"/>
    </source>
</evidence>
<reference evidence="2" key="1">
    <citation type="submission" date="2021-06" db="EMBL/GenBank/DDBJ databases">
        <title>Parelaphostrongylus tenuis whole genome reference sequence.</title>
        <authorList>
            <person name="Garwood T.J."/>
            <person name="Larsen P.A."/>
            <person name="Fountain-Jones N.M."/>
            <person name="Garbe J.R."/>
            <person name="Macchietto M.G."/>
            <person name="Kania S.A."/>
            <person name="Gerhold R.W."/>
            <person name="Richards J.E."/>
            <person name="Wolf T.M."/>
        </authorList>
    </citation>
    <scope>NUCLEOTIDE SEQUENCE</scope>
    <source>
        <strain evidence="2">MNPRO001-30</strain>
        <tissue evidence="2">Meninges</tissue>
    </source>
</reference>
<dbReference type="EMBL" id="JAHQIW010006160">
    <property type="protein sequence ID" value="KAJ1368343.1"/>
    <property type="molecule type" value="Genomic_DNA"/>
</dbReference>
<sequence>MSQDERNPHADPCQRIMMERANVVQISELSPDQQGTPTPRPSRFAPKAMLIISGTEVSRLIGACCKPVRQSNAGRYCQQMDRCNQAVQGKEGAKLGRGRKLEGVGGRGRRKRGGGK</sequence>
<keyword evidence="3" id="KW-1185">Reference proteome</keyword>